<name>A0A7G9YK07_9EURY</name>
<dbReference type="PANTHER" id="PTHR15364">
    <property type="entry name" value="2'-DEOXYNUCLEOSIDE 5'-PHOSPHATE N-HYDROLASE 1"/>
    <property type="match status" value="1"/>
</dbReference>
<dbReference type="GO" id="GO:0009117">
    <property type="term" value="P:nucleotide metabolic process"/>
    <property type="evidence" value="ECO:0007669"/>
    <property type="project" value="UniProtKB-KW"/>
</dbReference>
<dbReference type="Pfam" id="PF05014">
    <property type="entry name" value="Nuc_deoxyrib_tr"/>
    <property type="match status" value="1"/>
</dbReference>
<comment type="subunit">
    <text evidence="1 6">Monomer and homodimer.</text>
</comment>
<evidence type="ECO:0000313" key="7">
    <source>
        <dbReference type="EMBL" id="QNO48341.1"/>
    </source>
</evidence>
<dbReference type="AlphaFoldDB" id="A0A7G9YK07"/>
<keyword evidence="3 6" id="KW-0546">Nucleotide metabolism</keyword>
<dbReference type="HAMAP" id="MF_03036">
    <property type="entry name" value="Nuc_phosphate_hydrolase"/>
    <property type="match status" value="1"/>
</dbReference>
<dbReference type="GO" id="GO:0009116">
    <property type="term" value="P:nucleoside metabolic process"/>
    <property type="evidence" value="ECO:0007669"/>
    <property type="project" value="UniProtKB-UniRule"/>
</dbReference>
<feature type="binding site" evidence="6">
    <location>
        <begin position="105"/>
        <end position="107"/>
    </location>
    <ligand>
        <name>substrate</name>
        <note>ligand shared between homodimeric partners</note>
    </ligand>
</feature>
<dbReference type="EMBL" id="MT631328">
    <property type="protein sequence ID" value="QNO48341.1"/>
    <property type="molecule type" value="Genomic_DNA"/>
</dbReference>
<comment type="catalytic activity">
    <reaction evidence="6">
        <text>a purine 2'-deoxyribonucleoside 5'-phosphate + H2O = a purine nucleobase + 2-deoxy-D-ribose 5-phosphate</text>
        <dbReference type="Rhea" id="RHEA:51132"/>
        <dbReference type="ChEBI" id="CHEBI:15377"/>
        <dbReference type="ChEBI" id="CHEBI:26386"/>
        <dbReference type="ChEBI" id="CHEBI:62877"/>
        <dbReference type="ChEBI" id="CHEBI:142198"/>
    </reaction>
</comment>
<organism evidence="7">
    <name type="scientific">Candidatus Methanogaster sp. ANME-2c ERB4</name>
    <dbReference type="NCBI Taxonomy" id="2759911"/>
    <lineage>
        <taxon>Archaea</taxon>
        <taxon>Methanobacteriati</taxon>
        <taxon>Methanobacteriota</taxon>
        <taxon>Stenosarchaea group</taxon>
        <taxon>Methanomicrobia</taxon>
        <taxon>Methanosarcinales</taxon>
        <taxon>ANME-2 cluster</taxon>
        <taxon>Candidatus Methanogasteraceae</taxon>
        <taxon>Candidatus Methanogaster</taxon>
    </lineage>
</organism>
<accession>A0A7G9YK07</accession>
<dbReference type="InterPro" id="IPR028607">
    <property type="entry name" value="DNPH1"/>
</dbReference>
<keyword evidence="4 6" id="KW-0326">Glycosidase</keyword>
<proteinExistence type="inferred from homology"/>
<evidence type="ECO:0000256" key="2">
    <source>
        <dbReference type="ARBA" id="ARBA00022801"/>
    </source>
</evidence>
<evidence type="ECO:0000256" key="6">
    <source>
        <dbReference type="HAMAP-Rule" id="MF_03036"/>
    </source>
</evidence>
<feature type="binding site" description="in other chain" evidence="6">
    <location>
        <begin position="4"/>
        <end position="10"/>
    </location>
    <ligand>
        <name>substrate</name>
        <note>ligand shared between homodimeric partners</note>
    </ligand>
</feature>
<evidence type="ECO:0000256" key="1">
    <source>
        <dbReference type="ARBA" id="ARBA00011407"/>
    </source>
</evidence>
<comment type="similarity">
    <text evidence="6">Belongs to the 2'-deoxynucleoside 5'-phosphate N-hydrolase 1 family.</text>
</comment>
<comment type="catalytic activity">
    <reaction evidence="6">
        <text>a pyrimidine 2'-deoxyribonucleoside 5'-phosphate + H2O = a pyrimidine nucleobase + 2-deoxy-D-ribose 5-phosphate</text>
        <dbReference type="Rhea" id="RHEA:57852"/>
        <dbReference type="ChEBI" id="CHEBI:15377"/>
        <dbReference type="ChEBI" id="CHEBI:26432"/>
        <dbReference type="ChEBI" id="CHEBI:62877"/>
        <dbReference type="ChEBI" id="CHEBI:142209"/>
    </reaction>
</comment>
<feature type="binding site" description="in other chain" evidence="6">
    <location>
        <position position="19"/>
    </location>
    <ligand>
        <name>substrate</name>
        <note>ligand shared between homodimeric partners</note>
    </ligand>
</feature>
<keyword evidence="2 6" id="KW-0378">Hydrolase</keyword>
<dbReference type="EC" id="3.2.2.-" evidence="6"/>
<comment type="catalytic activity">
    <reaction evidence="5">
        <text>5-hydroxymethyl-dUMP + H2O = 5-hydroxymethyluracil + 2-deoxy-D-ribose 5-phosphate</text>
        <dbReference type="Rhea" id="RHEA:77099"/>
        <dbReference type="ChEBI" id="CHEBI:15377"/>
        <dbReference type="ChEBI" id="CHEBI:16964"/>
        <dbReference type="ChEBI" id="CHEBI:62877"/>
        <dbReference type="ChEBI" id="CHEBI:90409"/>
    </reaction>
    <physiologicalReaction direction="left-to-right" evidence="5">
        <dbReference type="Rhea" id="RHEA:77100"/>
    </physiologicalReaction>
</comment>
<gene>
    <name evidence="7" type="primary">DNPH1</name>
    <name evidence="7" type="ORF">AGNIFAIP_00003</name>
</gene>
<evidence type="ECO:0000256" key="5">
    <source>
        <dbReference type="ARBA" id="ARBA00047460"/>
    </source>
</evidence>
<protein>
    <recommendedName>
        <fullName evidence="6">Putative 2'-deoxynucleoside 5'-phosphate N-hydrolase 1</fullName>
        <ecNumber evidence="6">3.2.2.-</ecNumber>
    </recommendedName>
</protein>
<reference evidence="7" key="1">
    <citation type="submission" date="2020-06" db="EMBL/GenBank/DDBJ databases">
        <title>Unique genomic features of the anaerobic methanotrophic archaea.</title>
        <authorList>
            <person name="Chadwick G.L."/>
            <person name="Skennerton C.T."/>
            <person name="Laso-Perez R."/>
            <person name="Leu A.O."/>
            <person name="Speth D.R."/>
            <person name="Yu H."/>
            <person name="Morgan-Lang C."/>
            <person name="Hatzenpichler R."/>
            <person name="Goudeau D."/>
            <person name="Malmstrom R."/>
            <person name="Brazelton W.J."/>
            <person name="Woyke T."/>
            <person name="Hallam S.J."/>
            <person name="Tyson G.W."/>
            <person name="Wegener G."/>
            <person name="Boetius A."/>
            <person name="Orphan V."/>
        </authorList>
    </citation>
    <scope>NUCLEOTIDE SEQUENCE</scope>
</reference>
<evidence type="ECO:0000256" key="3">
    <source>
        <dbReference type="ARBA" id="ARBA00023080"/>
    </source>
</evidence>
<dbReference type="SUPFAM" id="SSF52309">
    <property type="entry name" value="N-(deoxy)ribosyltransferase-like"/>
    <property type="match status" value="1"/>
</dbReference>
<comment type="function">
    <text evidence="6">Catalyzes the cleavage of the N-glycosidic bond of deoxyribonucleoside 5'-monophosphates to yield deoxyribose 5-phosphate and a purine or pyrimidine base.</text>
</comment>
<dbReference type="Gene3D" id="3.40.50.450">
    <property type="match status" value="1"/>
</dbReference>
<dbReference type="GO" id="GO:0009159">
    <property type="term" value="P:deoxyribonucleoside monophosphate catabolic process"/>
    <property type="evidence" value="ECO:0007669"/>
    <property type="project" value="InterPro"/>
</dbReference>
<dbReference type="GO" id="GO:0070694">
    <property type="term" value="F:5-hydroxymethyl-dUMP N-hydrolase activity"/>
    <property type="evidence" value="ECO:0007669"/>
    <property type="project" value="InterPro"/>
</dbReference>
<dbReference type="InterPro" id="IPR051239">
    <property type="entry name" value="2'-dNMP_N-hydrolase"/>
</dbReference>
<dbReference type="InterPro" id="IPR007710">
    <property type="entry name" value="Nucleoside_deoxyribTrfase"/>
</dbReference>
<feature type="binding site" description="in other chain" evidence="6">
    <location>
        <position position="83"/>
    </location>
    <ligand>
        <name>substrate</name>
        <note>ligand shared between homodimeric partners</note>
    </ligand>
</feature>
<sequence>MRIFLSGSIRGGRQMLPVYRHIYDFLESVGCDVVSWHVVDPGSDESEAEMSEQEIYLRDIGLLEESDCMVAEVTVPSIGVGYEVCRALGLGMPVLCVHSAGANVSAMVLGNPNMQGRVREYASPDDLEQILYEFAGALGEEWRQ</sequence>
<evidence type="ECO:0000256" key="4">
    <source>
        <dbReference type="ARBA" id="ARBA00023295"/>
    </source>
</evidence>
<dbReference type="PANTHER" id="PTHR15364:SF0">
    <property type="entry name" value="2'-DEOXYNUCLEOSIDE 5'-PHOSPHATE N-HYDROLASE 1"/>
    <property type="match status" value="1"/>
</dbReference>